<reference evidence="1 2" key="1">
    <citation type="submission" date="2018-06" db="EMBL/GenBank/DDBJ databases">
        <title>Comparative genomics reveals the genomic features of Rhizophagus irregularis, R. cerebriforme, R. diaphanum and Gigaspora rosea, and their symbiotic lifestyle signature.</title>
        <authorList>
            <person name="Morin E."/>
            <person name="San Clemente H."/>
            <person name="Chen E.C.H."/>
            <person name="De La Providencia I."/>
            <person name="Hainaut M."/>
            <person name="Kuo A."/>
            <person name="Kohler A."/>
            <person name="Murat C."/>
            <person name="Tang N."/>
            <person name="Roy S."/>
            <person name="Loubradou J."/>
            <person name="Henrissat B."/>
            <person name="Grigoriev I.V."/>
            <person name="Corradi N."/>
            <person name="Roux C."/>
            <person name="Martin F.M."/>
        </authorList>
    </citation>
    <scope>NUCLEOTIDE SEQUENCE [LARGE SCALE GENOMIC DNA]</scope>
    <source>
        <strain evidence="1 2">DAOM 194757</strain>
    </source>
</reference>
<dbReference type="EMBL" id="QKWP01000161">
    <property type="protein sequence ID" value="RIB25811.1"/>
    <property type="molecule type" value="Genomic_DNA"/>
</dbReference>
<dbReference type="AlphaFoldDB" id="A0A397VVK6"/>
<evidence type="ECO:0000313" key="2">
    <source>
        <dbReference type="Proteomes" id="UP000266673"/>
    </source>
</evidence>
<dbReference type="Proteomes" id="UP000266673">
    <property type="component" value="Unassembled WGS sequence"/>
</dbReference>
<proteinExistence type="predicted"/>
<keyword evidence="2" id="KW-1185">Reference proteome</keyword>
<evidence type="ECO:0000313" key="1">
    <source>
        <dbReference type="EMBL" id="RIB25811.1"/>
    </source>
</evidence>
<protein>
    <submittedName>
        <fullName evidence="1">Uncharacterized protein</fullName>
    </submittedName>
</protein>
<accession>A0A397VVK6</accession>
<gene>
    <name evidence="1" type="ORF">C2G38_2030739</name>
</gene>
<comment type="caution">
    <text evidence="1">The sequence shown here is derived from an EMBL/GenBank/DDBJ whole genome shotgun (WGS) entry which is preliminary data.</text>
</comment>
<organism evidence="1 2">
    <name type="scientific">Gigaspora rosea</name>
    <dbReference type="NCBI Taxonomy" id="44941"/>
    <lineage>
        <taxon>Eukaryota</taxon>
        <taxon>Fungi</taxon>
        <taxon>Fungi incertae sedis</taxon>
        <taxon>Mucoromycota</taxon>
        <taxon>Glomeromycotina</taxon>
        <taxon>Glomeromycetes</taxon>
        <taxon>Diversisporales</taxon>
        <taxon>Gigasporaceae</taxon>
        <taxon>Gigaspora</taxon>
    </lineage>
</organism>
<name>A0A397VVK6_9GLOM</name>
<sequence>MAKVIRKEITSKSTNVTPSILATEFMNNAKISSTISSTPANQVQPVSTRFMPNLEAIQNALKYNKKLYHPSALEFEKICSIMDAYETEGVVISKQFGIKDSKDPKEQAVLLGITSTIMPKLLTKYPDLLAVDSTGCCNCLNFPNTAFMVKLDKPCADALKEWFTKNLNDQWIIDRVFYQFRFVKRSGDQEEFDQRKATLLNAEKLQTAIGNLTLDATRIIISYF</sequence>
<dbReference type="OrthoDB" id="2422246at2759"/>